<dbReference type="Gene3D" id="3.20.20.80">
    <property type="entry name" value="Glycosidases"/>
    <property type="match status" value="1"/>
</dbReference>
<dbReference type="Proteomes" id="UP000612282">
    <property type="component" value="Unassembled WGS sequence"/>
</dbReference>
<keyword evidence="4 6" id="KW-0378">Hydrolase</keyword>
<evidence type="ECO:0000313" key="10">
    <source>
        <dbReference type="EMBL" id="GID60133.1"/>
    </source>
</evidence>
<comment type="caution">
    <text evidence="10">The sequence shown here is derived from an EMBL/GenBank/DDBJ whole genome shotgun (WGS) entry which is preliminary data.</text>
</comment>
<dbReference type="InterPro" id="IPR003476">
    <property type="entry name" value="Glyco_hydro_42"/>
</dbReference>
<dbReference type="PIRSF" id="PIRSF001084">
    <property type="entry name" value="B-galactosidase"/>
    <property type="match status" value="1"/>
</dbReference>
<evidence type="ECO:0000256" key="4">
    <source>
        <dbReference type="ARBA" id="ARBA00022801"/>
    </source>
</evidence>
<evidence type="ECO:0000256" key="6">
    <source>
        <dbReference type="PIRNR" id="PIRNR001084"/>
    </source>
</evidence>
<keyword evidence="5 6" id="KW-0326">Glycosidase</keyword>
<dbReference type="Gene3D" id="2.60.40.1180">
    <property type="entry name" value="Golgi alpha-mannosidase II"/>
    <property type="match status" value="1"/>
</dbReference>
<dbReference type="Pfam" id="PF08532">
    <property type="entry name" value="Glyco_hydro_42M"/>
    <property type="match status" value="1"/>
</dbReference>
<evidence type="ECO:0000313" key="11">
    <source>
        <dbReference type="Proteomes" id="UP000612282"/>
    </source>
</evidence>
<feature type="domain" description="Beta-galactosidase trimerisation" evidence="8">
    <location>
        <begin position="398"/>
        <end position="606"/>
    </location>
</feature>
<dbReference type="InterPro" id="IPR013780">
    <property type="entry name" value="Glyco_hydro_b"/>
</dbReference>
<dbReference type="EMBL" id="BOMG01000104">
    <property type="protein sequence ID" value="GID60133.1"/>
    <property type="molecule type" value="Genomic_DNA"/>
</dbReference>
<feature type="domain" description="Glycoside hydrolase family 42 N-terminal" evidence="7">
    <location>
        <begin position="21"/>
        <end position="386"/>
    </location>
</feature>
<evidence type="ECO:0000259" key="7">
    <source>
        <dbReference type="Pfam" id="PF02449"/>
    </source>
</evidence>
<evidence type="ECO:0000256" key="5">
    <source>
        <dbReference type="ARBA" id="ARBA00023295"/>
    </source>
</evidence>
<reference evidence="10 11" key="1">
    <citation type="submission" date="2021-01" db="EMBL/GenBank/DDBJ databases">
        <title>Whole genome shotgun sequence of Actinoplanes couchii NBRC 106145.</title>
        <authorList>
            <person name="Komaki H."/>
            <person name="Tamura T."/>
        </authorList>
    </citation>
    <scope>NUCLEOTIDE SEQUENCE [LARGE SCALE GENOMIC DNA]</scope>
    <source>
        <strain evidence="10 11">NBRC 106145</strain>
    </source>
</reference>
<organism evidence="10 11">
    <name type="scientific">Actinoplanes couchii</name>
    <dbReference type="NCBI Taxonomy" id="403638"/>
    <lineage>
        <taxon>Bacteria</taxon>
        <taxon>Bacillati</taxon>
        <taxon>Actinomycetota</taxon>
        <taxon>Actinomycetes</taxon>
        <taxon>Micromonosporales</taxon>
        <taxon>Micromonosporaceae</taxon>
        <taxon>Actinoplanes</taxon>
    </lineage>
</organism>
<dbReference type="SUPFAM" id="SSF51445">
    <property type="entry name" value="(Trans)glycosidases"/>
    <property type="match status" value="1"/>
</dbReference>
<evidence type="ECO:0000256" key="2">
    <source>
        <dbReference type="ARBA" id="ARBA00005940"/>
    </source>
</evidence>
<dbReference type="PANTHER" id="PTHR36447:SF1">
    <property type="entry name" value="BETA-GALACTOSIDASE GANA"/>
    <property type="match status" value="1"/>
</dbReference>
<keyword evidence="11" id="KW-1185">Reference proteome</keyword>
<evidence type="ECO:0000259" key="9">
    <source>
        <dbReference type="Pfam" id="PF08533"/>
    </source>
</evidence>
<dbReference type="EC" id="3.2.1.23" evidence="3 6"/>
<name>A0ABQ3XNP9_9ACTN</name>
<dbReference type="CDD" id="cd03143">
    <property type="entry name" value="A4_beta-galactosidase_middle_domain"/>
    <property type="match status" value="1"/>
</dbReference>
<dbReference type="Gene3D" id="3.40.50.880">
    <property type="match status" value="1"/>
</dbReference>
<dbReference type="InterPro" id="IPR013529">
    <property type="entry name" value="Glyco_hydro_42_N"/>
</dbReference>
<dbReference type="PANTHER" id="PTHR36447">
    <property type="entry name" value="BETA-GALACTOSIDASE GANA"/>
    <property type="match status" value="1"/>
</dbReference>
<dbReference type="InterPro" id="IPR013738">
    <property type="entry name" value="Beta_galactosidase_Trimer"/>
</dbReference>
<proteinExistence type="inferred from homology"/>
<dbReference type="RefSeq" id="WP_203806862.1">
    <property type="nucleotide sequence ID" value="NZ_BAAAQE010000094.1"/>
</dbReference>
<comment type="catalytic activity">
    <reaction evidence="1 6">
        <text>Hydrolysis of terminal non-reducing beta-D-galactose residues in beta-D-galactosides.</text>
        <dbReference type="EC" id="3.2.1.23"/>
    </reaction>
</comment>
<dbReference type="InterPro" id="IPR013739">
    <property type="entry name" value="Beta_galactosidase_C"/>
</dbReference>
<evidence type="ECO:0000259" key="8">
    <source>
        <dbReference type="Pfam" id="PF08532"/>
    </source>
</evidence>
<gene>
    <name evidence="10" type="ORF">Aco03nite_085370</name>
</gene>
<feature type="domain" description="Beta-galactosidase C-terminal" evidence="9">
    <location>
        <begin position="615"/>
        <end position="671"/>
    </location>
</feature>
<accession>A0ABQ3XNP9</accession>
<dbReference type="Pfam" id="PF08533">
    <property type="entry name" value="Glyco_hydro_42C"/>
    <property type="match status" value="1"/>
</dbReference>
<protein>
    <recommendedName>
        <fullName evidence="3 6">Beta-galactosidase</fullName>
        <shortName evidence="6">Beta-gal</shortName>
        <ecNumber evidence="3 6">3.2.1.23</ecNumber>
    </recommendedName>
</protein>
<dbReference type="InterPro" id="IPR029062">
    <property type="entry name" value="Class_I_gatase-like"/>
</dbReference>
<evidence type="ECO:0000256" key="1">
    <source>
        <dbReference type="ARBA" id="ARBA00001412"/>
    </source>
</evidence>
<dbReference type="InterPro" id="IPR017853">
    <property type="entry name" value="GH"/>
</dbReference>
<comment type="similarity">
    <text evidence="2 6">Belongs to the glycosyl hydrolase 42 family.</text>
</comment>
<evidence type="ECO:0000256" key="3">
    <source>
        <dbReference type="ARBA" id="ARBA00012756"/>
    </source>
</evidence>
<sequence length="679" mass="75453">MDVDGTRSFAERMGGVVFGGDYNPEQWPREVWDDDVRLMKDAGVAMVTVGVFSWSMLEPRDGVFEFDWLDDVLDRLHAGGIAVDLATPNASPPPWMAEDHPESSMVDRHGVRVGVGSRGHFCPSSPVYRDRSLRIARRLAERYGGHPALALWHVGNEYHAECFCDLCDERFRGWLREKYGSLDELNRRWGTAVWSQRYSDWSQVHLPRPVRGRVNPARQLDYSRFNSGVQLELYRRERDLLREITPSVPVTTNFFQSISLLDYHRWGAEVDVVAFDTYPDPGRADAKIKAAFQYDLMRSIGGGRPWLVLEQSSSAVSQWPRNYVKKPGRMRLGSYQALARGADAVMFFQWRASRSGQEKFHSAMLPHSGTAGRTWREVSALGRELPRVAGVAGSRSSADVAIVWDYENWWAVEGCFHPVNDFSYPATVLEHYTPLWERNIAVDVVTLTSDLSRYRVLVVPNQYLLTTDRQEALHAFVAAGGHVLVSYFSGIVDGDDRVVPGGIREVIGAHVHEFAPMPPDETVTVRAVHGQDLVPSGFTGTARNWQDDMVAEGARVVAEYTDGFLRGQPAVLDRQLGDGSCVYLGTRLDPQSFAVVLGTVLQRAGVTPVFDAPAGVEAGVRIGPEQRFLFLVNHGDATAVRLDRDGTDLLTGVSWTAGRSIPLEAAGVAVIASPSTPAR</sequence>
<dbReference type="Pfam" id="PF02449">
    <property type="entry name" value="Glyco_hydro_42"/>
    <property type="match status" value="1"/>
</dbReference>
<dbReference type="SUPFAM" id="SSF52317">
    <property type="entry name" value="Class I glutamine amidotransferase-like"/>
    <property type="match status" value="1"/>
</dbReference>